<feature type="signal peptide" evidence="5">
    <location>
        <begin position="1"/>
        <end position="21"/>
    </location>
</feature>
<comment type="cofactor">
    <cofactor evidence="4">
        <name>FAD</name>
        <dbReference type="ChEBI" id="CHEBI:57692"/>
    </cofactor>
</comment>
<dbReference type="InterPro" id="IPR007867">
    <property type="entry name" value="GMC_OxRtase_C"/>
</dbReference>
<evidence type="ECO:0000313" key="8">
    <source>
        <dbReference type="EMBL" id="WPA97029.1"/>
    </source>
</evidence>
<dbReference type="Gene3D" id="3.30.560.10">
    <property type="entry name" value="Glucose Oxidase, domain 3"/>
    <property type="match status" value="1"/>
</dbReference>
<dbReference type="EMBL" id="LKMD01000100">
    <property type="protein sequence ID" value="PIB01476.1"/>
    <property type="molecule type" value="Genomic_DNA"/>
</dbReference>
<dbReference type="InterPro" id="IPR000172">
    <property type="entry name" value="GMC_OxRdtase_N"/>
</dbReference>
<evidence type="ECO:0000259" key="6">
    <source>
        <dbReference type="PROSITE" id="PS00624"/>
    </source>
</evidence>
<dbReference type="AlphaFoldDB" id="A0A2G5I9E9"/>
<proteinExistence type="inferred from homology"/>
<dbReference type="Pfam" id="PF05199">
    <property type="entry name" value="GMC_oxred_C"/>
    <property type="match status" value="1"/>
</dbReference>
<feature type="domain" description="Glucose-methanol-choline oxidoreductase N-terminal" evidence="6">
    <location>
        <begin position="317"/>
        <end position="331"/>
    </location>
</feature>
<dbReference type="GO" id="GO:0016614">
    <property type="term" value="F:oxidoreductase activity, acting on CH-OH group of donors"/>
    <property type="evidence" value="ECO:0007669"/>
    <property type="project" value="InterPro"/>
</dbReference>
<dbReference type="InterPro" id="IPR036188">
    <property type="entry name" value="FAD/NAD-bd_sf"/>
</dbReference>
<dbReference type="InterPro" id="IPR012132">
    <property type="entry name" value="GMC_OxRdtase"/>
</dbReference>
<dbReference type="GO" id="GO:0044550">
    <property type="term" value="P:secondary metabolite biosynthetic process"/>
    <property type="evidence" value="ECO:0007669"/>
    <property type="project" value="TreeGrafter"/>
</dbReference>
<keyword evidence="4" id="KW-0285">Flavoprotein</keyword>
<reference evidence="8 10" key="2">
    <citation type="submission" date="2023-09" db="EMBL/GenBank/DDBJ databases">
        <title>Complete-Gapless Cercospora beticola genome.</title>
        <authorList>
            <person name="Wyatt N.A."/>
            <person name="Spanner R.E."/>
            <person name="Bolton M.D."/>
        </authorList>
    </citation>
    <scope>NUCLEOTIDE SEQUENCE [LARGE SCALE GENOMIC DNA]</scope>
    <source>
        <strain evidence="8">Cb09-40</strain>
    </source>
</reference>
<feature type="binding site" evidence="4">
    <location>
        <begin position="554"/>
        <end position="555"/>
    </location>
    <ligand>
        <name>FAD</name>
        <dbReference type="ChEBI" id="CHEBI:57692"/>
    </ligand>
</feature>
<gene>
    <name evidence="7" type="ORF">CB0940_01588</name>
    <name evidence="8" type="ORF">RHO25_001637</name>
</gene>
<feature type="active site" description="Proton acceptor" evidence="3">
    <location>
        <position position="599"/>
    </location>
</feature>
<dbReference type="SUPFAM" id="SSF51905">
    <property type="entry name" value="FAD/NAD(P)-binding domain"/>
    <property type="match status" value="1"/>
</dbReference>
<keyword evidence="5" id="KW-0732">Signal</keyword>
<keyword evidence="4" id="KW-0274">FAD</keyword>
<dbReference type="PIRSF" id="PIRSF000137">
    <property type="entry name" value="Alcohol_oxidase"/>
    <property type="match status" value="1"/>
</dbReference>
<keyword evidence="10" id="KW-1185">Reference proteome</keyword>
<name>A0A2G5I9E9_CERBT</name>
<dbReference type="Proteomes" id="UP001302367">
    <property type="component" value="Chromosome 1"/>
</dbReference>
<dbReference type="OrthoDB" id="269227at2759"/>
<evidence type="ECO:0000256" key="2">
    <source>
        <dbReference type="ARBA" id="ARBA00023180"/>
    </source>
</evidence>
<organism evidence="7 9">
    <name type="scientific">Cercospora beticola</name>
    <name type="common">Sugarbeet leaf spot fungus</name>
    <dbReference type="NCBI Taxonomy" id="122368"/>
    <lineage>
        <taxon>Eukaryota</taxon>
        <taxon>Fungi</taxon>
        <taxon>Dikarya</taxon>
        <taxon>Ascomycota</taxon>
        <taxon>Pezizomycotina</taxon>
        <taxon>Dothideomycetes</taxon>
        <taxon>Dothideomycetidae</taxon>
        <taxon>Mycosphaerellales</taxon>
        <taxon>Mycosphaerellaceae</taxon>
        <taxon>Cercospora</taxon>
    </lineage>
</organism>
<protein>
    <submittedName>
        <fullName evidence="7">Versicolorin B synthase</fullName>
    </submittedName>
</protein>
<evidence type="ECO:0000256" key="4">
    <source>
        <dbReference type="PIRSR" id="PIRSR000137-2"/>
    </source>
</evidence>
<dbReference type="PROSITE" id="PS00624">
    <property type="entry name" value="GMC_OXRED_2"/>
    <property type="match status" value="1"/>
</dbReference>
<dbReference type="Proteomes" id="UP000230605">
    <property type="component" value="Chromosome 1"/>
</dbReference>
<dbReference type="SUPFAM" id="SSF54373">
    <property type="entry name" value="FAD-linked reductases, C-terminal domain"/>
    <property type="match status" value="1"/>
</dbReference>
<evidence type="ECO:0000256" key="3">
    <source>
        <dbReference type="PIRSR" id="PIRSR000137-1"/>
    </source>
</evidence>
<evidence type="ECO:0000313" key="10">
    <source>
        <dbReference type="Proteomes" id="UP001302367"/>
    </source>
</evidence>
<evidence type="ECO:0000256" key="5">
    <source>
        <dbReference type="SAM" id="SignalP"/>
    </source>
</evidence>
<sequence>MRSTTALAGWLLLLSAQSIAASPLADSEAQNEHEKRQLTTFDYVIVGGGTAGLVMANRLSEDPAVSVAVIEAGSYYQVSNPLLSSTPAGDTFFVGADPSKAQPLVDWKIVTQPQAGANGRRVLYARGKCLGGSSARNFMIYQRPTVGSLQQWADAVDDDSYTFSNWLPFFQKSVRFSPPGPTRASNATTGFDASAFSANGGPLDVSYANYAGPFSSWIQGSLNEIGVPTNDEGFNSGNLFGAQYCSSTINPSDQKRESSQTSFLDAAARRPNLRVFTLTKAKKILFENKRATGVRVTSGGFIPYTIRARKEVILSAGAFQSPQLLMVSGIGPASTLRRFNIPVIQDLAGVGQNMWDHIFFGPSYRVKVETLTRVVNDPFFLAAKFAEYESQKTGVLTNPVCDFLGWEKTPAALKNGFSATARAELSRFSADWPEIEYLSAPGYVGEFSDLPSTQPKDGFQYASILTALVAPLSRGTVTISSSNTDDLPVIDPAWLTSRTDQEVALAAYKRNRAAFASNFMKPVLADPVEYFPGPRVQSDADILATIRSTLLTVWHAACTCKMGVASDPMAVVDNRARVFGVTGLRVVDASAAPLLPPGHPQSWIYALAEKISSHILNED</sequence>
<dbReference type="PANTHER" id="PTHR11552:SF138">
    <property type="entry name" value="DEHYDROGENASE PKFF-RELATED"/>
    <property type="match status" value="1"/>
</dbReference>
<accession>A0A2G5I9E9</accession>
<comment type="similarity">
    <text evidence="1">Belongs to the GMC oxidoreductase family.</text>
</comment>
<evidence type="ECO:0000313" key="9">
    <source>
        <dbReference type="Proteomes" id="UP000230605"/>
    </source>
</evidence>
<dbReference type="Gene3D" id="3.50.50.60">
    <property type="entry name" value="FAD/NAD(P)-binding domain"/>
    <property type="match status" value="1"/>
</dbReference>
<dbReference type="Pfam" id="PF00732">
    <property type="entry name" value="GMC_oxred_N"/>
    <property type="match status" value="1"/>
</dbReference>
<dbReference type="PANTHER" id="PTHR11552">
    <property type="entry name" value="GLUCOSE-METHANOL-CHOLINE GMC OXIDOREDUCTASE"/>
    <property type="match status" value="1"/>
</dbReference>
<feature type="binding site" evidence="4">
    <location>
        <begin position="600"/>
        <end position="601"/>
    </location>
    <ligand>
        <name>FAD</name>
        <dbReference type="ChEBI" id="CHEBI:57692"/>
    </ligand>
</feature>
<evidence type="ECO:0000256" key="1">
    <source>
        <dbReference type="ARBA" id="ARBA00010790"/>
    </source>
</evidence>
<dbReference type="EMBL" id="CP134184">
    <property type="protein sequence ID" value="WPA97029.1"/>
    <property type="molecule type" value="Genomic_DNA"/>
</dbReference>
<keyword evidence="2" id="KW-0325">Glycoprotein</keyword>
<evidence type="ECO:0000313" key="7">
    <source>
        <dbReference type="EMBL" id="PIB01476.1"/>
    </source>
</evidence>
<feature type="active site" description="Proton donor" evidence="3">
    <location>
        <position position="555"/>
    </location>
</feature>
<reference evidence="7 9" key="1">
    <citation type="submission" date="2015-10" db="EMBL/GenBank/DDBJ databases">
        <title>The cercosporin biosynthetic gene cluster was horizontally transferred to several fungal lineages and shown to be expanded in Cercospora beticola based on microsynteny with recipient genomes.</title>
        <authorList>
            <person name="De Jonge R."/>
            <person name="Ebert M.K."/>
            <person name="Suttle J.C."/>
            <person name="Jurick Ii W.M."/>
            <person name="Secor G.A."/>
            <person name="Thomma B.P."/>
            <person name="Van De Peer Y."/>
            <person name="Bolton M.D."/>
        </authorList>
    </citation>
    <scope>NUCLEOTIDE SEQUENCE [LARGE SCALE GENOMIC DNA]</scope>
    <source>
        <strain evidence="7 9">09-40</strain>
    </source>
</reference>
<dbReference type="GO" id="GO:0050660">
    <property type="term" value="F:flavin adenine dinucleotide binding"/>
    <property type="evidence" value="ECO:0007669"/>
    <property type="project" value="InterPro"/>
</dbReference>
<feature type="chain" id="PRO_5013875538" evidence="5">
    <location>
        <begin position="22"/>
        <end position="619"/>
    </location>
</feature>